<keyword evidence="3" id="KW-1185">Reference proteome</keyword>
<sequence length="1208" mass="134394">MEDDVQSIAKSLPIGQPLRFRYLLFLWPLLWDRFIRTGAREVLEEASKYFQKATREDEEAESEYKEGIDLLKDCQRGKGDSEDLEDCISMLKRSLELRPPTHPIRTTSLGTLASALFLKYEKTGSLPCLDQAISLRREALALRSSPFPATGRSLCLHNLAQCLSTSFDARECVADLEEAIQLQKEAVALRPAPNKKRPLALTILAIALRQSFTVTNDPEELDESMSCCREALELMPHSDSGRTTTLGNLGTALRARFETKGSTEDLEEMVRMAEQALEMDYLAERSSQFSKMHNLGVALTTRFERKGDVRDLERAINLFRGALEHPPAHGPAERAFAFGSLASALGSRFELTGSASDLSESISQFEKALKVEGISQRTMAGSMTNLGESLRKRYETTGKVTDLDRAFELLQQALELRSPNDRNRPKTMTALALLHRTMYQQRGDFSSLEEAVQLHRAVCKSRPLNHPERPYSLSNLALTLKERFDEKREEADLEEAISTLQEALSISADDSKNQVLILNNLALVLRDRFNNYADRDDLNAAVAHLWKADNLTPDASIRKSGTTLNLAVSLQFLFKETGHTDLATCDQSIDLLKKALDLCPPPHVDRISRLHSLAGAFSTRWAATSDQGNRTLALEYFRQASTYEPGHILLRLKYTKDWANFARSINDPSELEAYSISMDLLPSFASLELPVKRRQAVLSQIKDIACDAAKCAISYGNLELAAVFLSTGRSVFWSQALQLRPPLGNLEAKSPELAQRFRAASQKLEKSAYEDSDSSSKPSNLSFDSMSTARSLVDDWQQVLTEIRALEGFETFLRPKTFDELQESASNGPVVLLTSSLNGSDALIVTTEGVKHIPYPQLEYHHLATYAELFTEFLSATGEGSKKLTENQVMQLEILQQETRGARPAQGRNVMNLDQRFKSLLKTIWMAIVRPIVVALGLSKSTNPPRLWWCPTGLFVFLPLHAAGIYGESTRAECLTDYAISSYCTSLQDLLHPPLEPDPQFKLLAVIQPEAVRGSNLPMTLKELEKIEAHLPSPVDKHLVKQVGTKSSPTTVDEVLTGLTEATIAHFGCHGKQNTMNPLQSCLLLSGGELSMSRIIRCQTSKATLAYLSACETAKSDDASPDESMHLAATMMFAGFRGVVGTLCEIRDEDAPVIADGFYRHLFLRRNSNGDIAPDAKDAAAALHFAVKKLRDDGKEIRRWIPYVHFGI</sequence>
<evidence type="ECO:0000313" key="2">
    <source>
        <dbReference type="EMBL" id="TFK25618.1"/>
    </source>
</evidence>
<dbReference type="InterPro" id="IPR019734">
    <property type="entry name" value="TPR_rpt"/>
</dbReference>
<evidence type="ECO:0000259" key="1">
    <source>
        <dbReference type="Pfam" id="PF12770"/>
    </source>
</evidence>
<name>A0A5C3LBE8_COPMA</name>
<reference evidence="2 3" key="1">
    <citation type="journal article" date="2019" name="Nat. Ecol. Evol.">
        <title>Megaphylogeny resolves global patterns of mushroom evolution.</title>
        <authorList>
            <person name="Varga T."/>
            <person name="Krizsan K."/>
            <person name="Foldi C."/>
            <person name="Dima B."/>
            <person name="Sanchez-Garcia M."/>
            <person name="Sanchez-Ramirez S."/>
            <person name="Szollosi G.J."/>
            <person name="Szarkandi J.G."/>
            <person name="Papp V."/>
            <person name="Albert L."/>
            <person name="Andreopoulos W."/>
            <person name="Angelini C."/>
            <person name="Antonin V."/>
            <person name="Barry K.W."/>
            <person name="Bougher N.L."/>
            <person name="Buchanan P."/>
            <person name="Buyck B."/>
            <person name="Bense V."/>
            <person name="Catcheside P."/>
            <person name="Chovatia M."/>
            <person name="Cooper J."/>
            <person name="Damon W."/>
            <person name="Desjardin D."/>
            <person name="Finy P."/>
            <person name="Geml J."/>
            <person name="Haridas S."/>
            <person name="Hughes K."/>
            <person name="Justo A."/>
            <person name="Karasinski D."/>
            <person name="Kautmanova I."/>
            <person name="Kiss B."/>
            <person name="Kocsube S."/>
            <person name="Kotiranta H."/>
            <person name="LaButti K.M."/>
            <person name="Lechner B.E."/>
            <person name="Liimatainen K."/>
            <person name="Lipzen A."/>
            <person name="Lukacs Z."/>
            <person name="Mihaltcheva S."/>
            <person name="Morgado L.N."/>
            <person name="Niskanen T."/>
            <person name="Noordeloos M.E."/>
            <person name="Ohm R.A."/>
            <person name="Ortiz-Santana B."/>
            <person name="Ovrebo C."/>
            <person name="Racz N."/>
            <person name="Riley R."/>
            <person name="Savchenko A."/>
            <person name="Shiryaev A."/>
            <person name="Soop K."/>
            <person name="Spirin V."/>
            <person name="Szebenyi C."/>
            <person name="Tomsovsky M."/>
            <person name="Tulloss R.E."/>
            <person name="Uehling J."/>
            <person name="Grigoriev I.V."/>
            <person name="Vagvolgyi C."/>
            <person name="Papp T."/>
            <person name="Martin F.M."/>
            <person name="Miettinen O."/>
            <person name="Hibbett D.S."/>
            <person name="Nagy L.G."/>
        </authorList>
    </citation>
    <scope>NUCLEOTIDE SEQUENCE [LARGE SCALE GENOMIC DNA]</scope>
    <source>
        <strain evidence="2 3">CBS 121175</strain>
    </source>
</reference>
<dbReference type="Pfam" id="PF13374">
    <property type="entry name" value="TPR_10"/>
    <property type="match status" value="2"/>
</dbReference>
<organism evidence="2 3">
    <name type="scientific">Coprinopsis marcescibilis</name>
    <name type="common">Agaric fungus</name>
    <name type="synonym">Psathyrella marcescibilis</name>
    <dbReference type="NCBI Taxonomy" id="230819"/>
    <lineage>
        <taxon>Eukaryota</taxon>
        <taxon>Fungi</taxon>
        <taxon>Dikarya</taxon>
        <taxon>Basidiomycota</taxon>
        <taxon>Agaricomycotina</taxon>
        <taxon>Agaricomycetes</taxon>
        <taxon>Agaricomycetidae</taxon>
        <taxon>Agaricales</taxon>
        <taxon>Agaricineae</taxon>
        <taxon>Psathyrellaceae</taxon>
        <taxon>Coprinopsis</taxon>
    </lineage>
</organism>
<dbReference type="InterPro" id="IPR011990">
    <property type="entry name" value="TPR-like_helical_dom_sf"/>
</dbReference>
<dbReference type="SMART" id="SM00028">
    <property type="entry name" value="TPR"/>
    <property type="match status" value="5"/>
</dbReference>
<dbReference type="EMBL" id="ML210184">
    <property type="protein sequence ID" value="TFK25618.1"/>
    <property type="molecule type" value="Genomic_DNA"/>
</dbReference>
<dbReference type="PANTHER" id="PTHR19959">
    <property type="entry name" value="KINESIN LIGHT CHAIN"/>
    <property type="match status" value="1"/>
</dbReference>
<dbReference type="Proteomes" id="UP000307440">
    <property type="component" value="Unassembled WGS sequence"/>
</dbReference>
<dbReference type="AlphaFoldDB" id="A0A5C3LBE8"/>
<dbReference type="SUPFAM" id="SSF81901">
    <property type="entry name" value="HCP-like"/>
    <property type="match status" value="1"/>
</dbReference>
<evidence type="ECO:0000313" key="3">
    <source>
        <dbReference type="Proteomes" id="UP000307440"/>
    </source>
</evidence>
<dbReference type="OrthoDB" id="9991317at2759"/>
<proteinExistence type="predicted"/>
<feature type="domain" description="CHAT" evidence="1">
    <location>
        <begin position="920"/>
        <end position="1207"/>
    </location>
</feature>
<dbReference type="STRING" id="230819.A0A5C3LBE8"/>
<dbReference type="SUPFAM" id="SSF48452">
    <property type="entry name" value="TPR-like"/>
    <property type="match status" value="2"/>
</dbReference>
<accession>A0A5C3LBE8</accession>
<dbReference type="PANTHER" id="PTHR19959:SF119">
    <property type="entry name" value="FUNGAL LIPASE-LIKE DOMAIN-CONTAINING PROTEIN"/>
    <property type="match status" value="1"/>
</dbReference>
<protein>
    <recommendedName>
        <fullName evidence="1">CHAT domain-containing protein</fullName>
    </recommendedName>
</protein>
<dbReference type="Pfam" id="PF12770">
    <property type="entry name" value="CHAT"/>
    <property type="match status" value="1"/>
</dbReference>
<dbReference type="Gene3D" id="1.25.40.10">
    <property type="entry name" value="Tetratricopeptide repeat domain"/>
    <property type="match status" value="3"/>
</dbReference>
<gene>
    <name evidence="2" type="ORF">FA15DRAFT_590168</name>
</gene>
<dbReference type="InterPro" id="IPR024983">
    <property type="entry name" value="CHAT_dom"/>
</dbReference>